<feature type="signal peptide" evidence="2">
    <location>
        <begin position="1"/>
        <end position="15"/>
    </location>
</feature>
<dbReference type="SUPFAM" id="SSF51126">
    <property type="entry name" value="Pectin lyase-like"/>
    <property type="match status" value="1"/>
</dbReference>
<dbReference type="EMBL" id="MQWD01000001">
    <property type="protein sequence ID" value="PAP75793.1"/>
    <property type="molecule type" value="Genomic_DNA"/>
</dbReference>
<dbReference type="AlphaFoldDB" id="A0A271IX47"/>
<feature type="chain" id="PRO_5012831666" description="Secretion system C-terminal sorting domain-containing protein" evidence="2">
    <location>
        <begin position="16"/>
        <end position="514"/>
    </location>
</feature>
<dbReference type="InterPro" id="IPR012334">
    <property type="entry name" value="Pectin_lyas_fold"/>
</dbReference>
<dbReference type="OrthoDB" id="602160at2"/>
<feature type="compositionally biased region" description="Low complexity" evidence="1">
    <location>
        <begin position="300"/>
        <end position="312"/>
    </location>
</feature>
<dbReference type="Pfam" id="PF18962">
    <property type="entry name" value="Por_Secre_tail"/>
    <property type="match status" value="1"/>
</dbReference>
<dbReference type="RefSeq" id="WP_095509437.1">
    <property type="nucleotide sequence ID" value="NZ_MQWD01000001.1"/>
</dbReference>
<dbReference type="InterPro" id="IPR026444">
    <property type="entry name" value="Secre_tail"/>
</dbReference>
<protein>
    <recommendedName>
        <fullName evidence="3">Secretion system C-terminal sorting domain-containing protein</fullName>
    </recommendedName>
</protein>
<evidence type="ECO:0000256" key="1">
    <source>
        <dbReference type="SAM" id="MobiDB-lite"/>
    </source>
</evidence>
<dbReference type="InterPro" id="IPR006626">
    <property type="entry name" value="PbH1"/>
</dbReference>
<dbReference type="Proteomes" id="UP000216339">
    <property type="component" value="Unassembled WGS sequence"/>
</dbReference>
<feature type="region of interest" description="Disordered" evidence="1">
    <location>
        <begin position="290"/>
        <end position="316"/>
    </location>
</feature>
<proteinExistence type="predicted"/>
<accession>A0A271IX47</accession>
<evidence type="ECO:0000313" key="4">
    <source>
        <dbReference type="EMBL" id="PAP75793.1"/>
    </source>
</evidence>
<dbReference type="NCBIfam" id="TIGR04183">
    <property type="entry name" value="Por_Secre_tail"/>
    <property type="match status" value="1"/>
</dbReference>
<evidence type="ECO:0000259" key="3">
    <source>
        <dbReference type="Pfam" id="PF18962"/>
    </source>
</evidence>
<organism evidence="4 5">
    <name type="scientific">Rubrivirga marina</name>
    <dbReference type="NCBI Taxonomy" id="1196024"/>
    <lineage>
        <taxon>Bacteria</taxon>
        <taxon>Pseudomonadati</taxon>
        <taxon>Rhodothermota</taxon>
        <taxon>Rhodothermia</taxon>
        <taxon>Rhodothermales</taxon>
        <taxon>Rubricoccaceae</taxon>
        <taxon>Rubrivirga</taxon>
    </lineage>
</organism>
<comment type="caution">
    <text evidence="4">The sequence shown here is derived from an EMBL/GenBank/DDBJ whole genome shotgun (WGS) entry which is preliminary data.</text>
</comment>
<dbReference type="InterPro" id="IPR011050">
    <property type="entry name" value="Pectin_lyase_fold/virulence"/>
</dbReference>
<name>A0A271IX47_9BACT</name>
<feature type="domain" description="Secretion system C-terminal sorting" evidence="3">
    <location>
        <begin position="438"/>
        <end position="503"/>
    </location>
</feature>
<dbReference type="SMART" id="SM00710">
    <property type="entry name" value="PbH1"/>
    <property type="match status" value="4"/>
</dbReference>
<keyword evidence="2" id="KW-0732">Signal</keyword>
<reference evidence="4 5" key="1">
    <citation type="submission" date="2016-11" db="EMBL/GenBank/DDBJ databases">
        <title>Study of marine rhodopsin-containing bacteria.</title>
        <authorList>
            <person name="Yoshizawa S."/>
            <person name="Kumagai Y."/>
            <person name="Kogure K."/>
        </authorList>
    </citation>
    <scope>NUCLEOTIDE SEQUENCE [LARGE SCALE GENOMIC DNA]</scope>
    <source>
        <strain evidence="4 5">SAORIC-28</strain>
    </source>
</reference>
<keyword evidence="5" id="KW-1185">Reference proteome</keyword>
<gene>
    <name evidence="4" type="ORF">BSZ37_04725</name>
</gene>
<dbReference type="Gene3D" id="2.160.20.10">
    <property type="entry name" value="Single-stranded right-handed beta-helix, Pectin lyase-like"/>
    <property type="match status" value="1"/>
</dbReference>
<sequence length="514" mass="52037">MRPLLLLALLAPAVAAQTTFTVTTVADAGPGSLRAAIVDANNAPNGDGQDVIAFDIPGGGPHTIRPLSQLPSVLEPVVIDGLTQQGADCETWPATLQIVLDGQQAGSDIEGIQIERGGGATVRGLVIHRFSSDGFDVEGAGGNTFECNFVGTDVTGTMAMPNGDDGFDVASSDNVIGGASPSARNLISGNTTDGVDVDGYNELGQDDVALRNVIQGNYIGVAVDGESPLGNGDDGVELQFGAADSVVGGTEPGEGNVIAYSGDNGVQIEEASSVRNRILGNAIFENGSLGIEIKPDGRTPNDPGDGDSGPNDRQNFPVLDAATTYSNTTTTTITGTLSSRPNGTYRVELFANGAVDPTGYGEGEAFLGAAEVTTGPDGDAPFSIELAEPVDPGLYVTATATDANGNTSEFSEAIDVDAVDNVATENGPGAALGLALTPNPAATGVAVSFDVAQTGAVEVSIVDLLGRVVRQLASARAAGRQTVPVPVEGLPAGVYIVRVSTTETFAALPLTVAR</sequence>
<evidence type="ECO:0000256" key="2">
    <source>
        <dbReference type="SAM" id="SignalP"/>
    </source>
</evidence>
<evidence type="ECO:0000313" key="5">
    <source>
        <dbReference type="Proteomes" id="UP000216339"/>
    </source>
</evidence>